<proteinExistence type="predicted"/>
<dbReference type="Proteomes" id="UP000630718">
    <property type="component" value="Unassembled WGS sequence"/>
</dbReference>
<comment type="caution">
    <text evidence="2">The sequence shown here is derived from an EMBL/GenBank/DDBJ whole genome shotgun (WGS) entry which is preliminary data.</text>
</comment>
<name>A0A919A388_9ACTN</name>
<gene>
    <name evidence="2" type="ORF">GCM10018772_06020</name>
</gene>
<feature type="region of interest" description="Disordered" evidence="1">
    <location>
        <begin position="56"/>
        <end position="75"/>
    </location>
</feature>
<reference evidence="2" key="2">
    <citation type="submission" date="2020-09" db="EMBL/GenBank/DDBJ databases">
        <authorList>
            <person name="Sun Q."/>
            <person name="Ohkuma M."/>
        </authorList>
    </citation>
    <scope>NUCLEOTIDE SEQUENCE</scope>
    <source>
        <strain evidence="2">JCM 4477</strain>
    </source>
</reference>
<protein>
    <submittedName>
        <fullName evidence="2">Uncharacterized protein</fullName>
    </submittedName>
</protein>
<evidence type="ECO:0000256" key="1">
    <source>
        <dbReference type="SAM" id="MobiDB-lite"/>
    </source>
</evidence>
<organism evidence="2 3">
    <name type="scientific">Streptomyces fumanus</name>
    <dbReference type="NCBI Taxonomy" id="67302"/>
    <lineage>
        <taxon>Bacteria</taxon>
        <taxon>Bacillati</taxon>
        <taxon>Actinomycetota</taxon>
        <taxon>Actinomycetes</taxon>
        <taxon>Kitasatosporales</taxon>
        <taxon>Streptomycetaceae</taxon>
        <taxon>Streptomyces</taxon>
    </lineage>
</organism>
<accession>A0A919A388</accession>
<keyword evidence="3" id="KW-1185">Reference proteome</keyword>
<evidence type="ECO:0000313" key="2">
    <source>
        <dbReference type="EMBL" id="GHE85546.1"/>
    </source>
</evidence>
<evidence type="ECO:0000313" key="3">
    <source>
        <dbReference type="Proteomes" id="UP000630718"/>
    </source>
</evidence>
<dbReference type="AlphaFoldDB" id="A0A919A388"/>
<sequence>MFAVGADGVRLDPDVGRDVLVGPEPAVGHGSHLPARAAAATGTAAQGEPGAALAVIKPVSGARRSGKAGTGRTRL</sequence>
<reference evidence="2" key="1">
    <citation type="journal article" date="2014" name="Int. J. Syst. Evol. Microbiol.">
        <title>Complete genome sequence of Corynebacterium casei LMG S-19264T (=DSM 44701T), isolated from a smear-ripened cheese.</title>
        <authorList>
            <consortium name="US DOE Joint Genome Institute (JGI-PGF)"/>
            <person name="Walter F."/>
            <person name="Albersmeier A."/>
            <person name="Kalinowski J."/>
            <person name="Ruckert C."/>
        </authorList>
    </citation>
    <scope>NUCLEOTIDE SEQUENCE</scope>
    <source>
        <strain evidence="2">JCM 4477</strain>
    </source>
</reference>
<dbReference type="EMBL" id="BNBI01000001">
    <property type="protein sequence ID" value="GHE85546.1"/>
    <property type="molecule type" value="Genomic_DNA"/>
</dbReference>